<evidence type="ECO:0008006" key="3">
    <source>
        <dbReference type="Google" id="ProtNLM"/>
    </source>
</evidence>
<protein>
    <recommendedName>
        <fullName evidence="3">Lipoprotein</fullName>
    </recommendedName>
</protein>
<dbReference type="EMBL" id="JAVDRL010000009">
    <property type="protein sequence ID" value="MDR6532610.1"/>
    <property type="molecule type" value="Genomic_DNA"/>
</dbReference>
<organism evidence="1 2">
    <name type="scientific">Caulobacter rhizosphaerae</name>
    <dbReference type="NCBI Taxonomy" id="2010972"/>
    <lineage>
        <taxon>Bacteria</taxon>
        <taxon>Pseudomonadati</taxon>
        <taxon>Pseudomonadota</taxon>
        <taxon>Alphaproteobacteria</taxon>
        <taxon>Caulobacterales</taxon>
        <taxon>Caulobacteraceae</taxon>
        <taxon>Caulobacter</taxon>
    </lineage>
</organism>
<sequence length="121" mass="12637">MDPDRRRLLAAGLFLALGGCAGRGGVTLVVRPGLETGELETLRGAVAGPAALVLKVESTGCTTKADFVFYVGHDGREKTVSFARKRLDVCKTAPSVTEVSFSYDELGLAGAGSVRLLNPVN</sequence>
<proteinExistence type="predicted"/>
<gene>
    <name evidence="1" type="ORF">J2800_003368</name>
</gene>
<reference evidence="1 2" key="1">
    <citation type="submission" date="2023-07" db="EMBL/GenBank/DDBJ databases">
        <title>Sorghum-associated microbial communities from plants grown in Nebraska, USA.</title>
        <authorList>
            <person name="Schachtman D."/>
        </authorList>
    </citation>
    <scope>NUCLEOTIDE SEQUENCE [LARGE SCALE GENOMIC DNA]</scope>
    <source>
        <strain evidence="1 2">DS2154</strain>
    </source>
</reference>
<dbReference type="PROSITE" id="PS51257">
    <property type="entry name" value="PROKAR_LIPOPROTEIN"/>
    <property type="match status" value="1"/>
</dbReference>
<dbReference type="Proteomes" id="UP001262754">
    <property type="component" value="Unassembled WGS sequence"/>
</dbReference>
<evidence type="ECO:0000313" key="1">
    <source>
        <dbReference type="EMBL" id="MDR6532610.1"/>
    </source>
</evidence>
<dbReference type="RefSeq" id="WP_056756382.1">
    <property type="nucleotide sequence ID" value="NZ_JAVDRL010000009.1"/>
</dbReference>
<evidence type="ECO:0000313" key="2">
    <source>
        <dbReference type="Proteomes" id="UP001262754"/>
    </source>
</evidence>
<accession>A0ABU1N2F1</accession>
<comment type="caution">
    <text evidence="1">The sequence shown here is derived from an EMBL/GenBank/DDBJ whole genome shotgun (WGS) entry which is preliminary data.</text>
</comment>
<keyword evidence="2" id="KW-1185">Reference proteome</keyword>
<name>A0ABU1N2F1_9CAUL</name>